<sequence length="97" mass="10383">MNEKQKSEFAQKLEQTVKELTSAVEGQKGKGFIFIGVECLEDGDADSTNAVIAIAGSGRQIVEGLAQFIKNPQTRPIMDKAMNLVALGSIADLLTSK</sequence>
<protein>
    <submittedName>
        <fullName evidence="1">Uncharacterized protein</fullName>
    </submittedName>
</protein>
<evidence type="ECO:0000313" key="1">
    <source>
        <dbReference type="EMBL" id="KAA6303174.1"/>
    </source>
</evidence>
<reference evidence="1 2" key="1">
    <citation type="submission" date="2019-03" db="EMBL/GenBank/DDBJ databases">
        <title>Single cell metagenomics reveals metabolic interactions within the superorganism composed of flagellate Streblomastix strix and complex community of Bacteroidetes bacteria on its surface.</title>
        <authorList>
            <person name="Treitli S.C."/>
            <person name="Kolisko M."/>
            <person name="Husnik F."/>
            <person name="Keeling P."/>
            <person name="Hampl V."/>
        </authorList>
    </citation>
    <scope>NUCLEOTIDE SEQUENCE [LARGE SCALE GENOMIC DNA]</scope>
    <source>
        <strain evidence="1">St1</strain>
    </source>
</reference>
<gene>
    <name evidence="1" type="ORF">EZS26_000777</name>
</gene>
<proteinExistence type="predicted"/>
<organism evidence="1 2">
    <name type="scientific">Candidatus Ordinivivax streblomastigis</name>
    <dbReference type="NCBI Taxonomy" id="2540710"/>
    <lineage>
        <taxon>Bacteria</taxon>
        <taxon>Pseudomonadati</taxon>
        <taxon>Bacteroidota</taxon>
        <taxon>Bacteroidia</taxon>
        <taxon>Bacteroidales</taxon>
        <taxon>Candidatus Ordinivivax</taxon>
    </lineage>
</organism>
<comment type="caution">
    <text evidence="1">The sequence shown here is derived from an EMBL/GenBank/DDBJ whole genome shotgun (WGS) entry which is preliminary data.</text>
</comment>
<dbReference type="AlphaFoldDB" id="A0A5M8P468"/>
<accession>A0A5M8P468</accession>
<evidence type="ECO:0000313" key="2">
    <source>
        <dbReference type="Proteomes" id="UP000324575"/>
    </source>
</evidence>
<dbReference type="EMBL" id="SNRX01000003">
    <property type="protein sequence ID" value="KAA6303174.1"/>
    <property type="molecule type" value="Genomic_DNA"/>
</dbReference>
<name>A0A5M8P468_9BACT</name>
<dbReference type="Proteomes" id="UP000324575">
    <property type="component" value="Unassembled WGS sequence"/>
</dbReference>